<dbReference type="AlphaFoldDB" id="A0AAV0LQH1"/>
<proteinExistence type="predicted"/>
<evidence type="ECO:0000313" key="2">
    <source>
        <dbReference type="Proteomes" id="UP001154282"/>
    </source>
</evidence>
<accession>A0AAV0LQH1</accession>
<evidence type="ECO:0008006" key="3">
    <source>
        <dbReference type="Google" id="ProtNLM"/>
    </source>
</evidence>
<reference evidence="1" key="1">
    <citation type="submission" date="2022-08" db="EMBL/GenBank/DDBJ databases">
        <authorList>
            <person name="Gutierrez-Valencia J."/>
        </authorList>
    </citation>
    <scope>NUCLEOTIDE SEQUENCE</scope>
</reference>
<dbReference type="EMBL" id="CAMGYJ010000006">
    <property type="protein sequence ID" value="CAI0435810.1"/>
    <property type="molecule type" value="Genomic_DNA"/>
</dbReference>
<feature type="non-terminal residue" evidence="1">
    <location>
        <position position="1"/>
    </location>
</feature>
<gene>
    <name evidence="1" type="ORF">LITE_LOCUS24842</name>
</gene>
<comment type="caution">
    <text evidence="1">The sequence shown here is derived from an EMBL/GenBank/DDBJ whole genome shotgun (WGS) entry which is preliminary data.</text>
</comment>
<name>A0AAV0LQH1_9ROSI</name>
<protein>
    <recommendedName>
        <fullName evidence="3">RNase H type-1 domain-containing protein</fullName>
    </recommendedName>
</protein>
<dbReference type="Proteomes" id="UP001154282">
    <property type="component" value="Unassembled WGS sequence"/>
</dbReference>
<sequence length="119" mass="13636">VPPGIRSHTPRVLFLVHFDGATKGSVGGRSWLRWFYRANAVHFAFGKVVIQMINRKDLGYVLGGSLLSEIQVLLVSVQRASFYFTLRKFNRTAHIMAKQALSLLDRWLVGHRLFFNYSL</sequence>
<organism evidence="1 2">
    <name type="scientific">Linum tenue</name>
    <dbReference type="NCBI Taxonomy" id="586396"/>
    <lineage>
        <taxon>Eukaryota</taxon>
        <taxon>Viridiplantae</taxon>
        <taxon>Streptophyta</taxon>
        <taxon>Embryophyta</taxon>
        <taxon>Tracheophyta</taxon>
        <taxon>Spermatophyta</taxon>
        <taxon>Magnoliopsida</taxon>
        <taxon>eudicotyledons</taxon>
        <taxon>Gunneridae</taxon>
        <taxon>Pentapetalae</taxon>
        <taxon>rosids</taxon>
        <taxon>fabids</taxon>
        <taxon>Malpighiales</taxon>
        <taxon>Linaceae</taxon>
        <taxon>Linum</taxon>
    </lineage>
</organism>
<keyword evidence="2" id="KW-1185">Reference proteome</keyword>
<evidence type="ECO:0000313" key="1">
    <source>
        <dbReference type="EMBL" id="CAI0435810.1"/>
    </source>
</evidence>